<dbReference type="Proteomes" id="UP000304953">
    <property type="component" value="Unassembled WGS sequence"/>
</dbReference>
<reference evidence="1" key="1">
    <citation type="submission" date="2019-04" db="EMBL/GenBank/DDBJ databases">
        <title>Microbes associate with the intestines of laboratory mice.</title>
        <authorList>
            <person name="Navarre W."/>
            <person name="Wong E."/>
            <person name="Huang K."/>
            <person name="Tropini C."/>
            <person name="Ng K."/>
            <person name="Yu B."/>
        </authorList>
    </citation>
    <scope>NUCLEOTIDE SEQUENCE</scope>
    <source>
        <strain evidence="1">NM01_1-7b</strain>
    </source>
</reference>
<evidence type="ECO:0000313" key="2">
    <source>
        <dbReference type="Proteomes" id="UP000304953"/>
    </source>
</evidence>
<dbReference type="EMBL" id="SRYA01000114">
    <property type="protein sequence ID" value="TGY87499.1"/>
    <property type="molecule type" value="Genomic_DNA"/>
</dbReference>
<keyword evidence="2" id="KW-1185">Reference proteome</keyword>
<comment type="caution">
    <text evidence="1">The sequence shown here is derived from an EMBL/GenBank/DDBJ whole genome shotgun (WGS) entry which is preliminary data.</text>
</comment>
<protein>
    <submittedName>
        <fullName evidence="1">Regulatory protein GemA</fullName>
    </submittedName>
</protein>
<organism evidence="1 2">
    <name type="scientific">Petralouisia muris</name>
    <dbReference type="NCBI Taxonomy" id="3032872"/>
    <lineage>
        <taxon>Bacteria</taxon>
        <taxon>Bacillati</taxon>
        <taxon>Bacillota</taxon>
        <taxon>Clostridia</taxon>
        <taxon>Lachnospirales</taxon>
        <taxon>Lachnospiraceae</taxon>
        <taxon>Petralouisia</taxon>
    </lineage>
</organism>
<evidence type="ECO:0000313" key="1">
    <source>
        <dbReference type="EMBL" id="TGY87499.1"/>
    </source>
</evidence>
<sequence length="154" mass="17351">MAGNTSQPSIKRVWGIAKSPELKLTDEELHLLVQAHTGKDSIKALNKRELQTVIRVLGGMKDSVKKSERGKHRGGNTSTENQRKKIYKLTQELRWDKPARVNGMCRKMFGVSAVEWLDYQQCSKLIEALKSMVKRQEEKEGQDAGLQANSDSQG</sequence>
<gene>
    <name evidence="1" type="ORF">E5329_26695</name>
</gene>
<proteinExistence type="predicted"/>
<accession>A0AC61RML3</accession>
<name>A0AC61RML3_9FIRM</name>